<evidence type="ECO:0000256" key="4">
    <source>
        <dbReference type="ARBA" id="ARBA00022622"/>
    </source>
</evidence>
<dbReference type="GO" id="GO:0005576">
    <property type="term" value="C:extracellular region"/>
    <property type="evidence" value="ECO:0007669"/>
    <property type="project" value="TreeGrafter"/>
</dbReference>
<protein>
    <recommendedName>
        <fullName evidence="16">Glypican 5</fullName>
    </recommendedName>
</protein>
<keyword evidence="10 12" id="KW-0449">Lipoprotein</keyword>
<feature type="compositionally biased region" description="Basic and acidic residues" evidence="13">
    <location>
        <begin position="649"/>
        <end position="678"/>
    </location>
</feature>
<dbReference type="GO" id="GO:0005886">
    <property type="term" value="C:plasma membrane"/>
    <property type="evidence" value="ECO:0007669"/>
    <property type="project" value="UniProtKB-SubCell"/>
</dbReference>
<evidence type="ECO:0000256" key="8">
    <source>
        <dbReference type="ARBA" id="ARBA00023180"/>
    </source>
</evidence>
<keyword evidence="6 12" id="KW-0654">Proteoglycan</keyword>
<keyword evidence="9 12" id="KW-0357">Heparan sulfate</keyword>
<evidence type="ECO:0000313" key="14">
    <source>
        <dbReference type="Ensembl" id="ENSCMMP00000018628.1"/>
    </source>
</evidence>
<dbReference type="PANTHER" id="PTHR10822:SF19">
    <property type="entry name" value="GLYPICAN-5"/>
    <property type="match status" value="1"/>
</dbReference>
<reference evidence="14" key="1">
    <citation type="submission" date="2018-09" db="EMBL/GenBank/DDBJ databases">
        <title>Common duck and Muscovy duck high density SNP chip.</title>
        <authorList>
            <person name="Vignal A."/>
            <person name="Thebault N."/>
            <person name="Warren W.C."/>
        </authorList>
    </citation>
    <scope>NUCLEOTIDE SEQUENCE [LARGE SCALE GENOMIC DNA]</scope>
</reference>
<evidence type="ECO:0000256" key="2">
    <source>
        <dbReference type="ARBA" id="ARBA00010260"/>
    </source>
</evidence>
<keyword evidence="4 12" id="KW-0336">GPI-anchor</keyword>
<evidence type="ECO:0000256" key="10">
    <source>
        <dbReference type="ARBA" id="ARBA00023288"/>
    </source>
</evidence>
<feature type="compositionally biased region" description="Pro residues" evidence="13">
    <location>
        <begin position="48"/>
        <end position="67"/>
    </location>
</feature>
<evidence type="ECO:0000256" key="6">
    <source>
        <dbReference type="ARBA" id="ARBA00022974"/>
    </source>
</evidence>
<keyword evidence="15" id="KW-1185">Reference proteome</keyword>
<comment type="function">
    <text evidence="12">Cell surface proteoglycan.</text>
</comment>
<keyword evidence="5" id="KW-0732">Signal</keyword>
<evidence type="ECO:0000256" key="12">
    <source>
        <dbReference type="RuleBase" id="RU003519"/>
    </source>
</evidence>
<comment type="similarity">
    <text evidence="2 11">Belongs to the glypican family.</text>
</comment>
<feature type="compositionally biased region" description="Basic residues" evidence="13">
    <location>
        <begin position="38"/>
        <end position="47"/>
    </location>
</feature>
<dbReference type="GO" id="GO:0098552">
    <property type="term" value="C:side of membrane"/>
    <property type="evidence" value="ECO:0007669"/>
    <property type="project" value="UniProtKB-KW"/>
</dbReference>
<feature type="region of interest" description="Disordered" evidence="13">
    <location>
        <begin position="1"/>
        <end position="118"/>
    </location>
</feature>
<feature type="region of interest" description="Disordered" evidence="13">
    <location>
        <begin position="619"/>
        <end position="699"/>
    </location>
</feature>
<dbReference type="GO" id="GO:0009986">
    <property type="term" value="C:cell surface"/>
    <property type="evidence" value="ECO:0007669"/>
    <property type="project" value="TreeGrafter"/>
</dbReference>
<feature type="compositionally biased region" description="Acidic residues" evidence="13">
    <location>
        <begin position="632"/>
        <end position="643"/>
    </location>
</feature>
<evidence type="ECO:0000256" key="1">
    <source>
        <dbReference type="ARBA" id="ARBA00004609"/>
    </source>
</evidence>
<proteinExistence type="inferred from homology"/>
<dbReference type="GO" id="GO:0090263">
    <property type="term" value="P:positive regulation of canonical Wnt signaling pathway"/>
    <property type="evidence" value="ECO:0007669"/>
    <property type="project" value="TreeGrafter"/>
</dbReference>
<evidence type="ECO:0000256" key="3">
    <source>
        <dbReference type="ARBA" id="ARBA00022475"/>
    </source>
</evidence>
<evidence type="ECO:0008006" key="16">
    <source>
        <dbReference type="Google" id="ProtNLM"/>
    </source>
</evidence>
<dbReference type="Proteomes" id="UP000694556">
    <property type="component" value="Chromosome 9"/>
</dbReference>
<evidence type="ECO:0000256" key="7">
    <source>
        <dbReference type="ARBA" id="ARBA00023136"/>
    </source>
</evidence>
<evidence type="ECO:0000256" key="11">
    <source>
        <dbReference type="RuleBase" id="RU003518"/>
    </source>
</evidence>
<dbReference type="GO" id="GO:1905475">
    <property type="term" value="P:regulation of protein localization to membrane"/>
    <property type="evidence" value="ECO:0007669"/>
    <property type="project" value="TreeGrafter"/>
</dbReference>
<comment type="subcellular location">
    <subcellularLocation>
        <location evidence="1 12">Cell membrane</location>
        <topology evidence="1 12">Lipid-anchor</topology>
        <topology evidence="1 12">GPI-anchor</topology>
    </subcellularLocation>
</comment>
<dbReference type="AlphaFoldDB" id="A0A8C3CGG2"/>
<keyword evidence="3" id="KW-1003">Cell membrane</keyword>
<keyword evidence="7 12" id="KW-0472">Membrane</keyword>
<dbReference type="GO" id="GO:0016477">
    <property type="term" value="P:cell migration"/>
    <property type="evidence" value="ECO:0007669"/>
    <property type="project" value="TreeGrafter"/>
</dbReference>
<keyword evidence="8" id="KW-0325">Glycoprotein</keyword>
<organism evidence="14 15">
    <name type="scientific">Cairina moschata</name>
    <name type="common">Muscovy duck</name>
    <dbReference type="NCBI Taxonomy" id="8855"/>
    <lineage>
        <taxon>Eukaryota</taxon>
        <taxon>Metazoa</taxon>
        <taxon>Chordata</taxon>
        <taxon>Craniata</taxon>
        <taxon>Vertebrata</taxon>
        <taxon>Euteleostomi</taxon>
        <taxon>Archelosauria</taxon>
        <taxon>Archosauria</taxon>
        <taxon>Dinosauria</taxon>
        <taxon>Saurischia</taxon>
        <taxon>Theropoda</taxon>
        <taxon>Coelurosauria</taxon>
        <taxon>Aves</taxon>
        <taxon>Neognathae</taxon>
        <taxon>Galloanserae</taxon>
        <taxon>Anseriformes</taxon>
        <taxon>Anatidae</taxon>
        <taxon>Anatinae</taxon>
        <taxon>Cairina</taxon>
    </lineage>
</organism>
<evidence type="ECO:0000256" key="5">
    <source>
        <dbReference type="ARBA" id="ARBA00022729"/>
    </source>
</evidence>
<reference evidence="14" key="2">
    <citation type="submission" date="2025-08" db="UniProtKB">
        <authorList>
            <consortium name="Ensembl"/>
        </authorList>
    </citation>
    <scope>IDENTIFICATION</scope>
</reference>
<accession>A0A8C3CGG2</accession>
<feature type="compositionally biased region" description="Low complexity" evidence="13">
    <location>
        <begin position="94"/>
        <end position="118"/>
    </location>
</feature>
<dbReference type="InterPro" id="IPR019803">
    <property type="entry name" value="Glypican_CS"/>
</dbReference>
<dbReference type="Pfam" id="PF01153">
    <property type="entry name" value="Glypican"/>
    <property type="match status" value="1"/>
</dbReference>
<evidence type="ECO:0000256" key="13">
    <source>
        <dbReference type="SAM" id="MobiDB-lite"/>
    </source>
</evidence>
<feature type="compositionally biased region" description="Gly residues" evidence="13">
    <location>
        <begin position="71"/>
        <end position="85"/>
    </location>
</feature>
<dbReference type="PANTHER" id="PTHR10822">
    <property type="entry name" value="GLYPICAN"/>
    <property type="match status" value="1"/>
</dbReference>
<dbReference type="InterPro" id="IPR001863">
    <property type="entry name" value="Glypican"/>
</dbReference>
<reference evidence="14" key="3">
    <citation type="submission" date="2025-09" db="UniProtKB">
        <authorList>
            <consortium name="Ensembl"/>
        </authorList>
    </citation>
    <scope>IDENTIFICATION</scope>
</reference>
<dbReference type="Ensembl" id="ENSCMMT00000020444.1">
    <property type="protein sequence ID" value="ENSCMMP00000018628.1"/>
    <property type="gene ID" value="ENSCMMG00000011772.1"/>
</dbReference>
<name>A0A8C3CGG2_CAIMO</name>
<sequence length="721" mass="78227">MHFPASFPCQVPPRRGRAAYLSPGAHPPLPSAAPRPAKFPRARRRPRGPAPPARLPAPLPPSAPALPEPAGGRGAGRGGAGGKGGRQQEPEQEPGPGQRQGPGLAAAPAARTRPGPAAGCEMAAGGSRGLLGLWLLAAAGLAAGKAPSCHEVRTAFQLRQIGPLKLVPDVPTAESDLQICQHRAPTCCTKKMEESYQAAVRRERYQSIQAMNFELNYVIVGHITAFQEAFESLLRLAENRTSSLFETAYRPVAKEAAEPVKKLFRDISLYILGAETTVEGAVLRFFDSLFPLVYSRLINPGITDLSEDYTECLRLTRQDINPFGRYSKNMVTELSKSLWASRMLSQALSLGIEVINTTEHAVLSKECSRALVKMQYCPHCQGLTLIRPCVGYCLNVMRGCLASVSELDAQWREYISTLEYLTNEMAASHDLEIALTGIRNSINEAILHAQLNGPQLSATVDKVCGQPKQEGNLSSDHIVPVKEATETQALVMAHASLNNKRSSLPLKASKNDKSRSLKKISREFINYMKRSRTFYASIAERLCEGDLVMKDSSTCWNGEDVVESYTSRVVSSGLKAQINNPELKVRGLDPLISNLIDKLQHFNQLDAEKAKLKLERWASRDAGSGGGRSEEMEASGDCDDEDGCQGSGDRIHTADILKDKKAHPENRNEPKPAVKKIDTTTTTSTVKSSSKHSVTGSGSSLALSSSLVILTALAVLWHCPL</sequence>
<evidence type="ECO:0000313" key="15">
    <source>
        <dbReference type="Proteomes" id="UP000694556"/>
    </source>
</evidence>
<feature type="compositionally biased region" description="Low complexity" evidence="13">
    <location>
        <begin position="679"/>
        <end position="699"/>
    </location>
</feature>
<dbReference type="PROSITE" id="PS01207">
    <property type="entry name" value="GLYPICAN"/>
    <property type="match status" value="1"/>
</dbReference>
<evidence type="ECO:0000256" key="9">
    <source>
        <dbReference type="ARBA" id="ARBA00023207"/>
    </source>
</evidence>